<evidence type="ECO:0000313" key="3">
    <source>
        <dbReference type="EMBL" id="KAK2572477.1"/>
    </source>
</evidence>
<protein>
    <recommendedName>
        <fullName evidence="2">Tyrosine-protein kinase ephrin type A/B receptor-like domain-containing protein</fullName>
    </recommendedName>
</protein>
<dbReference type="Pfam" id="PF07699">
    <property type="entry name" value="Ephrin_rec_like"/>
    <property type="match status" value="1"/>
</dbReference>
<reference evidence="3" key="2">
    <citation type="journal article" date="2023" name="Science">
        <title>Genomic signatures of disease resistance in endangered staghorn corals.</title>
        <authorList>
            <person name="Vollmer S.V."/>
            <person name="Selwyn J.D."/>
            <person name="Despard B.A."/>
            <person name="Roesel C.L."/>
        </authorList>
    </citation>
    <scope>NUCLEOTIDE SEQUENCE</scope>
    <source>
        <strain evidence="3">K2</strain>
    </source>
</reference>
<dbReference type="SMART" id="SM01411">
    <property type="entry name" value="Ephrin_rec_like"/>
    <property type="match status" value="1"/>
</dbReference>
<keyword evidence="1" id="KW-0812">Transmembrane</keyword>
<keyword evidence="4" id="KW-1185">Reference proteome</keyword>
<accession>A0AAD9VFX0</accession>
<dbReference type="InterPro" id="IPR011641">
    <property type="entry name" value="Tyr-kin_ephrin_A/B_rcpt-like"/>
</dbReference>
<organism evidence="3 4">
    <name type="scientific">Acropora cervicornis</name>
    <name type="common">Staghorn coral</name>
    <dbReference type="NCBI Taxonomy" id="6130"/>
    <lineage>
        <taxon>Eukaryota</taxon>
        <taxon>Metazoa</taxon>
        <taxon>Cnidaria</taxon>
        <taxon>Anthozoa</taxon>
        <taxon>Hexacorallia</taxon>
        <taxon>Scleractinia</taxon>
        <taxon>Astrocoeniina</taxon>
        <taxon>Acroporidae</taxon>
        <taxon>Acropora</taxon>
    </lineage>
</organism>
<dbReference type="EMBL" id="JARQWQ010000004">
    <property type="protein sequence ID" value="KAK2572477.1"/>
    <property type="molecule type" value="Genomic_DNA"/>
</dbReference>
<evidence type="ECO:0000256" key="1">
    <source>
        <dbReference type="SAM" id="Phobius"/>
    </source>
</evidence>
<dbReference type="InterPro" id="IPR009030">
    <property type="entry name" value="Growth_fac_rcpt_cys_sf"/>
</dbReference>
<keyword evidence="1" id="KW-0472">Membrane</keyword>
<dbReference type="Gene3D" id="2.10.50.10">
    <property type="entry name" value="Tumor Necrosis Factor Receptor, subunit A, domain 2"/>
    <property type="match status" value="1"/>
</dbReference>
<keyword evidence="1" id="KW-1133">Transmembrane helix</keyword>
<reference evidence="3" key="1">
    <citation type="journal article" date="2023" name="G3 (Bethesda)">
        <title>Whole genome assembly and annotation of the endangered Caribbean coral Acropora cervicornis.</title>
        <authorList>
            <person name="Selwyn J.D."/>
            <person name="Vollmer S.V."/>
        </authorList>
    </citation>
    <scope>NUCLEOTIDE SEQUENCE</scope>
    <source>
        <strain evidence="3">K2</strain>
    </source>
</reference>
<feature type="transmembrane region" description="Helical" evidence="1">
    <location>
        <begin position="169"/>
        <end position="190"/>
    </location>
</feature>
<dbReference type="AlphaFoldDB" id="A0AAD9VFX0"/>
<evidence type="ECO:0000259" key="2">
    <source>
        <dbReference type="Pfam" id="PF07699"/>
    </source>
</evidence>
<dbReference type="Proteomes" id="UP001249851">
    <property type="component" value="Unassembled WGS sequence"/>
</dbReference>
<gene>
    <name evidence="3" type="ORF">P5673_002727</name>
</gene>
<name>A0AAD9VFX0_ACRCE</name>
<sequence length="214" mass="24374">MPLTVIQMLPVKPVQREHLQIKDKSNVFHAPEGTIRKTLDRRHVNVAKKENIKTNLDKQNAKSVHPGSFQGLTAVIGVFPVNLEDIASYYKESRSFDICQLCKRGWFQVKRGQTTCKECPQGFYCPWQDTPPIKCDPNQKCPEGSFSAGPECNLMYNRDKSDKCKLSPVVYGVIVATAAVGLITAGILILRRHRRQTEQNQRLLERQYPVYTGW</sequence>
<dbReference type="SUPFAM" id="SSF57184">
    <property type="entry name" value="Growth factor receptor domain"/>
    <property type="match status" value="1"/>
</dbReference>
<feature type="domain" description="Tyrosine-protein kinase ephrin type A/B receptor-like" evidence="2">
    <location>
        <begin position="98"/>
        <end position="124"/>
    </location>
</feature>
<comment type="caution">
    <text evidence="3">The sequence shown here is derived from an EMBL/GenBank/DDBJ whole genome shotgun (WGS) entry which is preliminary data.</text>
</comment>
<proteinExistence type="predicted"/>
<evidence type="ECO:0000313" key="4">
    <source>
        <dbReference type="Proteomes" id="UP001249851"/>
    </source>
</evidence>